<dbReference type="PhylomeDB" id="A7SLK5"/>
<dbReference type="GO" id="GO:0010506">
    <property type="term" value="P:regulation of autophagy"/>
    <property type="evidence" value="ECO:0007669"/>
    <property type="project" value="InterPro"/>
</dbReference>
<evidence type="ECO:0000313" key="3">
    <source>
        <dbReference type="Proteomes" id="UP000001593"/>
    </source>
</evidence>
<dbReference type="HOGENOM" id="CLU_585687_0_0_1"/>
<evidence type="ECO:0000259" key="1">
    <source>
        <dbReference type="PROSITE" id="PS50011"/>
    </source>
</evidence>
<dbReference type="SUPFAM" id="SSF56112">
    <property type="entry name" value="Protein kinase-like (PK-like)"/>
    <property type="match status" value="1"/>
</dbReference>
<dbReference type="GO" id="GO:0004674">
    <property type="term" value="F:protein serine/threonine kinase activity"/>
    <property type="evidence" value="ECO:0000318"/>
    <property type="project" value="GO_Central"/>
</dbReference>
<dbReference type="PANTHER" id="PTHR24348:SF71">
    <property type="entry name" value="PROTEIN KINASE DOMAIN-CONTAINING PROTEIN"/>
    <property type="match status" value="1"/>
</dbReference>
<dbReference type="GO" id="GO:0005524">
    <property type="term" value="F:ATP binding"/>
    <property type="evidence" value="ECO:0007669"/>
    <property type="project" value="InterPro"/>
</dbReference>
<dbReference type="GO" id="GO:0006914">
    <property type="term" value="P:autophagy"/>
    <property type="evidence" value="ECO:0007669"/>
    <property type="project" value="UniProtKB-ARBA"/>
</dbReference>
<dbReference type="Pfam" id="PF00069">
    <property type="entry name" value="Pkinase"/>
    <property type="match status" value="1"/>
</dbReference>
<dbReference type="eggNOG" id="KOG0578">
    <property type="taxonomic scope" value="Eukaryota"/>
</dbReference>
<dbReference type="CDD" id="cd00180">
    <property type="entry name" value="PKc"/>
    <property type="match status" value="1"/>
</dbReference>
<name>A7SLK5_NEMVE</name>
<dbReference type="AlphaFoldDB" id="A7SLK5"/>
<dbReference type="Proteomes" id="UP000001593">
    <property type="component" value="Unassembled WGS sequence"/>
</dbReference>
<dbReference type="InParanoid" id="A7SLK5"/>
<organism evidence="2 3">
    <name type="scientific">Nematostella vectensis</name>
    <name type="common">Starlet sea anemone</name>
    <dbReference type="NCBI Taxonomy" id="45351"/>
    <lineage>
        <taxon>Eukaryota</taxon>
        <taxon>Metazoa</taxon>
        <taxon>Cnidaria</taxon>
        <taxon>Anthozoa</taxon>
        <taxon>Hexacorallia</taxon>
        <taxon>Actiniaria</taxon>
        <taxon>Edwardsiidae</taxon>
        <taxon>Nematostella</taxon>
    </lineage>
</organism>
<dbReference type="GO" id="GO:0005737">
    <property type="term" value="C:cytoplasm"/>
    <property type="evidence" value="ECO:0000318"/>
    <property type="project" value="GO_Central"/>
</dbReference>
<dbReference type="InterPro" id="IPR011009">
    <property type="entry name" value="Kinase-like_dom_sf"/>
</dbReference>
<dbReference type="InterPro" id="IPR000719">
    <property type="entry name" value="Prot_kinase_dom"/>
</dbReference>
<gene>
    <name evidence="2" type="ORF">NEMVEDRAFT_v1g214159</name>
</gene>
<dbReference type="STRING" id="45351.A7SLK5"/>
<proteinExistence type="predicted"/>
<dbReference type="Gene3D" id="1.10.510.10">
    <property type="entry name" value="Transferase(Phosphotransferase) domain 1"/>
    <property type="match status" value="1"/>
</dbReference>
<evidence type="ECO:0000313" key="2">
    <source>
        <dbReference type="EMBL" id="EDO35424.1"/>
    </source>
</evidence>
<reference evidence="2 3" key="1">
    <citation type="journal article" date="2007" name="Science">
        <title>Sea anemone genome reveals ancestral eumetazoan gene repertoire and genomic organization.</title>
        <authorList>
            <person name="Putnam N.H."/>
            <person name="Srivastava M."/>
            <person name="Hellsten U."/>
            <person name="Dirks B."/>
            <person name="Chapman J."/>
            <person name="Salamov A."/>
            <person name="Terry A."/>
            <person name="Shapiro H."/>
            <person name="Lindquist E."/>
            <person name="Kapitonov V.V."/>
            <person name="Jurka J."/>
            <person name="Genikhovich G."/>
            <person name="Grigoriev I.V."/>
            <person name="Lucas S.M."/>
            <person name="Steele R.E."/>
            <person name="Finnerty J.R."/>
            <person name="Technau U."/>
            <person name="Martindale M.Q."/>
            <person name="Rokhsar D.S."/>
        </authorList>
    </citation>
    <scope>NUCLEOTIDE SEQUENCE [LARGE SCALE GENOMIC DNA]</scope>
    <source>
        <strain evidence="3">CH2 X CH6</strain>
    </source>
</reference>
<dbReference type="PANTHER" id="PTHR24348">
    <property type="entry name" value="SERINE/THREONINE-PROTEIN KINASE UNC-51-RELATED"/>
    <property type="match status" value="1"/>
</dbReference>
<dbReference type="EMBL" id="DS469699">
    <property type="protein sequence ID" value="EDO35424.1"/>
    <property type="molecule type" value="Genomic_DNA"/>
</dbReference>
<accession>A7SLK5</accession>
<keyword evidence="3" id="KW-1185">Reference proteome</keyword>
<dbReference type="PROSITE" id="PS50011">
    <property type="entry name" value="PROTEIN_KINASE_DOM"/>
    <property type="match status" value="1"/>
</dbReference>
<feature type="domain" description="Protein kinase" evidence="1">
    <location>
        <begin position="2"/>
        <end position="279"/>
    </location>
</feature>
<dbReference type="InterPro" id="IPR045269">
    <property type="entry name" value="Atg1-like"/>
</dbReference>
<protein>
    <recommendedName>
        <fullName evidence="1">Protein kinase domain-containing protein</fullName>
    </recommendedName>
</protein>
<sequence>MAPSKTLLGSGTFGSVYSKLSKTRVVAVKVLSQHAVSRKGFFDRNQDDVFRENLLLTCHPNIVKILRVEQIKRNFAHGVVITMELMLSFDDLAGKLMGCHRLETIAKFVREVAEALSFLHSRDPPVVHRYLTPRNILFGFNSIRTELIAKVSDAGLAQALESAHSEEDFRIIPSRYNTQFMAPETMGYVCSPRIVYHPKMDIYSLGIILLTMVNGSPPDTQAYPLDSQTDAAWQAKLNKALTKLGENNPLRLIAERMNLKVMDFRDSMTRLESSLKEWIQVRKETVNKLENIGLANMIEKLKNVIKTENQANSVGTGMSVAGGAVMFGAVVASFFVGGAAVQAVQLARQSVADGNLLILDKGEQLGKQFATFVLVGMKIVGNYYSEVGRVATILSLPLDILSMHAALKRLETTGSPVTEWMQTLRETYVCAMEERDTRNAVISLIGTLLKWRIEAASKATNRYFEAL</sequence>